<dbReference type="InterPro" id="IPR008979">
    <property type="entry name" value="Galactose-bd-like_sf"/>
</dbReference>
<evidence type="ECO:0000256" key="3">
    <source>
        <dbReference type="ARBA" id="ARBA00012756"/>
    </source>
</evidence>
<dbReference type="ExpressionAtlas" id="A0A1D6F2M0">
    <property type="expression patterns" value="baseline and differential"/>
</dbReference>
<keyword evidence="5" id="KW-0326">Glycosidase</keyword>
<dbReference type="GO" id="GO:0004565">
    <property type="term" value="F:beta-galactosidase activity"/>
    <property type="evidence" value="ECO:0007669"/>
    <property type="project" value="UniProtKB-EC"/>
</dbReference>
<gene>
    <name evidence="7" type="ORF">ZEAMMB73_Zm00001d007064</name>
</gene>
<dbReference type="InterPro" id="IPR050347">
    <property type="entry name" value="Bact_Beta-galactosidase"/>
</dbReference>
<protein>
    <recommendedName>
        <fullName evidence="3">beta-galactosidase</fullName>
        <ecNumber evidence="3">3.2.1.23</ecNumber>
    </recommendedName>
</protein>
<accession>A0A1D6F2M0</accession>
<dbReference type="GO" id="GO:0005975">
    <property type="term" value="P:carbohydrate metabolic process"/>
    <property type="evidence" value="ECO:0007669"/>
    <property type="project" value="InterPro"/>
</dbReference>
<dbReference type="PANTHER" id="PTHR46323:SF2">
    <property type="entry name" value="BETA-GALACTOSIDASE"/>
    <property type="match status" value="1"/>
</dbReference>
<evidence type="ECO:0000256" key="5">
    <source>
        <dbReference type="ARBA" id="ARBA00023295"/>
    </source>
</evidence>
<evidence type="ECO:0000256" key="4">
    <source>
        <dbReference type="ARBA" id="ARBA00022801"/>
    </source>
</evidence>
<reference evidence="7" key="1">
    <citation type="submission" date="2015-12" db="EMBL/GenBank/DDBJ databases">
        <title>Update maize B73 reference genome by single molecule sequencing technologies.</title>
        <authorList>
            <consortium name="Maize Genome Sequencing Project"/>
            <person name="Ware D."/>
        </authorList>
    </citation>
    <scope>NUCLEOTIDE SEQUENCE [LARGE SCALE GENOMIC DNA]</scope>
    <source>
        <tissue evidence="7">Seedling</tissue>
    </source>
</reference>
<keyword evidence="4" id="KW-0378">Hydrolase</keyword>
<dbReference type="Gene3D" id="2.60.120.260">
    <property type="entry name" value="Galactose-binding domain-like"/>
    <property type="match status" value="1"/>
</dbReference>
<feature type="domain" description="Glycosyl hydrolases family 2 sugar binding" evidence="6">
    <location>
        <begin position="5"/>
        <end position="65"/>
    </location>
</feature>
<sequence>MYQCSQENMLPAEFEITDCCHPCDSDKENVLAIQVMRWSDGSYLEDQDHWRLSGIHRDVLLVSKPHVTPHLNLN</sequence>
<dbReference type="AlphaFoldDB" id="A0A1D6F2M0"/>
<evidence type="ECO:0000259" key="6">
    <source>
        <dbReference type="Pfam" id="PF02837"/>
    </source>
</evidence>
<dbReference type="EMBL" id="CM007648">
    <property type="protein sequence ID" value="ONM25674.1"/>
    <property type="molecule type" value="Genomic_DNA"/>
</dbReference>
<dbReference type="Pfam" id="PF02837">
    <property type="entry name" value="Glyco_hydro_2_N"/>
    <property type="match status" value="1"/>
</dbReference>
<comment type="similarity">
    <text evidence="2">Belongs to the glycosyl hydrolase 2 family.</text>
</comment>
<name>A0A1D6F2M0_MAIZE</name>
<dbReference type="InterPro" id="IPR006104">
    <property type="entry name" value="Glyco_hydro_2_N"/>
</dbReference>
<organism evidence="7">
    <name type="scientific">Zea mays</name>
    <name type="common">Maize</name>
    <dbReference type="NCBI Taxonomy" id="4577"/>
    <lineage>
        <taxon>Eukaryota</taxon>
        <taxon>Viridiplantae</taxon>
        <taxon>Streptophyta</taxon>
        <taxon>Embryophyta</taxon>
        <taxon>Tracheophyta</taxon>
        <taxon>Spermatophyta</taxon>
        <taxon>Magnoliopsida</taxon>
        <taxon>Liliopsida</taxon>
        <taxon>Poales</taxon>
        <taxon>Poaceae</taxon>
        <taxon>PACMAD clade</taxon>
        <taxon>Panicoideae</taxon>
        <taxon>Andropogonodae</taxon>
        <taxon>Andropogoneae</taxon>
        <taxon>Tripsacinae</taxon>
        <taxon>Zea</taxon>
    </lineage>
</organism>
<evidence type="ECO:0000256" key="2">
    <source>
        <dbReference type="ARBA" id="ARBA00007401"/>
    </source>
</evidence>
<comment type="catalytic activity">
    <reaction evidence="1">
        <text>Hydrolysis of terminal non-reducing beta-D-galactose residues in beta-D-galactosides.</text>
        <dbReference type="EC" id="3.2.1.23"/>
    </reaction>
</comment>
<evidence type="ECO:0000313" key="7">
    <source>
        <dbReference type="EMBL" id="ONM25674.1"/>
    </source>
</evidence>
<dbReference type="EC" id="3.2.1.23" evidence="3"/>
<proteinExistence type="inferred from homology"/>
<evidence type="ECO:0000256" key="1">
    <source>
        <dbReference type="ARBA" id="ARBA00001412"/>
    </source>
</evidence>
<dbReference type="PANTHER" id="PTHR46323">
    <property type="entry name" value="BETA-GALACTOSIDASE"/>
    <property type="match status" value="1"/>
</dbReference>
<dbReference type="SUPFAM" id="SSF49785">
    <property type="entry name" value="Galactose-binding domain-like"/>
    <property type="match status" value="1"/>
</dbReference>